<dbReference type="Proteomes" id="UP001600888">
    <property type="component" value="Unassembled WGS sequence"/>
</dbReference>
<proteinExistence type="predicted"/>
<dbReference type="EMBL" id="JBAWTH010000052">
    <property type="protein sequence ID" value="KAL2282014.1"/>
    <property type="molecule type" value="Genomic_DNA"/>
</dbReference>
<name>A0ABR4EHU5_9PEZI</name>
<feature type="compositionally biased region" description="Polar residues" evidence="1">
    <location>
        <begin position="42"/>
        <end position="60"/>
    </location>
</feature>
<feature type="region of interest" description="Disordered" evidence="1">
    <location>
        <begin position="34"/>
        <end position="64"/>
    </location>
</feature>
<accession>A0ABR4EHU5</accession>
<evidence type="ECO:0000256" key="1">
    <source>
        <dbReference type="SAM" id="MobiDB-lite"/>
    </source>
</evidence>
<organism evidence="2 3">
    <name type="scientific">Diaporthe vaccinii</name>
    <dbReference type="NCBI Taxonomy" id="105482"/>
    <lineage>
        <taxon>Eukaryota</taxon>
        <taxon>Fungi</taxon>
        <taxon>Dikarya</taxon>
        <taxon>Ascomycota</taxon>
        <taxon>Pezizomycotina</taxon>
        <taxon>Sordariomycetes</taxon>
        <taxon>Sordariomycetidae</taxon>
        <taxon>Diaporthales</taxon>
        <taxon>Diaporthaceae</taxon>
        <taxon>Diaporthe</taxon>
        <taxon>Diaporthe eres species complex</taxon>
    </lineage>
</organism>
<reference evidence="2 3" key="1">
    <citation type="submission" date="2024-03" db="EMBL/GenBank/DDBJ databases">
        <title>A high-quality draft genome sequence of Diaporthe vaccinii, a causative agent of upright dieback and viscid rot disease in cranberry plants.</title>
        <authorList>
            <person name="Sarrasin M."/>
            <person name="Lang B.F."/>
            <person name="Burger G."/>
        </authorList>
    </citation>
    <scope>NUCLEOTIDE SEQUENCE [LARGE SCALE GENOMIC DNA]</scope>
    <source>
        <strain evidence="2 3">IS7</strain>
    </source>
</reference>
<comment type="caution">
    <text evidence="2">The sequence shown here is derived from an EMBL/GenBank/DDBJ whole genome shotgun (WGS) entry which is preliminary data.</text>
</comment>
<sequence length="252" mass="25362">MSSKGNAFRVGQQNAVIRRILICFCYHERPKPAHMRCPPKPSSSHAHNPIPTSTTRSPSAGASRLSVAPQGQGVVLLPGLSAAGLGLGVAVALVETTGLLAGGGEATSLAVLVDGVDDPVDARVDADGLVLGVNEDDLVVLVGGVLVDPVRVQDAQVGAATADTLLGGGLEGALVLELVHSLVGGLAYSEEEARRRRTVGGTLGDGSLAATAADADTVDDIALLGLVTEAASLVGARGARGAVDDIQLAELY</sequence>
<keyword evidence="3" id="KW-1185">Reference proteome</keyword>
<evidence type="ECO:0000313" key="3">
    <source>
        <dbReference type="Proteomes" id="UP001600888"/>
    </source>
</evidence>
<protein>
    <submittedName>
        <fullName evidence="2">Uncharacterized protein</fullName>
    </submittedName>
</protein>
<evidence type="ECO:0000313" key="2">
    <source>
        <dbReference type="EMBL" id="KAL2282014.1"/>
    </source>
</evidence>
<gene>
    <name evidence="2" type="ORF">FJTKL_11098</name>
</gene>